<feature type="transmembrane region" description="Helical" evidence="4">
    <location>
        <begin position="277"/>
        <end position="295"/>
    </location>
</feature>
<keyword evidence="4" id="KW-0472">Membrane</keyword>
<evidence type="ECO:0000256" key="3">
    <source>
        <dbReference type="ARBA" id="ARBA00023163"/>
    </source>
</evidence>
<feature type="transmembrane region" description="Helical" evidence="4">
    <location>
        <begin position="301"/>
        <end position="321"/>
    </location>
</feature>
<feature type="transmembrane region" description="Helical" evidence="4">
    <location>
        <begin position="172"/>
        <end position="192"/>
    </location>
</feature>
<protein>
    <recommendedName>
        <fullName evidence="5">HTH luxR-type domain-containing protein</fullName>
    </recommendedName>
</protein>
<feature type="domain" description="HTH luxR-type" evidence="5">
    <location>
        <begin position="417"/>
        <end position="482"/>
    </location>
</feature>
<feature type="transmembrane region" description="Helical" evidence="4">
    <location>
        <begin position="51"/>
        <end position="75"/>
    </location>
</feature>
<evidence type="ECO:0000259" key="5">
    <source>
        <dbReference type="PROSITE" id="PS50043"/>
    </source>
</evidence>
<feature type="transmembrane region" description="Helical" evidence="4">
    <location>
        <begin position="20"/>
        <end position="39"/>
    </location>
</feature>
<feature type="transmembrane region" description="Helical" evidence="4">
    <location>
        <begin position="87"/>
        <end position="109"/>
    </location>
</feature>
<reference evidence="6 7" key="1">
    <citation type="journal article" date="2018" name="Elife">
        <title>Discovery and characterization of a prevalent human gut bacterial enzyme sufficient for the inactivation of a family of plant toxins.</title>
        <authorList>
            <person name="Koppel N."/>
            <person name="Bisanz J.E."/>
            <person name="Pandelia M.E."/>
            <person name="Turnbaugh P.J."/>
            <person name="Balskus E.P."/>
        </authorList>
    </citation>
    <scope>NUCLEOTIDE SEQUENCE [LARGE SCALE GENOMIC DNA]</scope>
    <source>
        <strain evidence="6 7">3C</strain>
    </source>
</reference>
<dbReference type="AlphaFoldDB" id="A0A369M3X5"/>
<evidence type="ECO:0000313" key="6">
    <source>
        <dbReference type="EMBL" id="RDB66443.1"/>
    </source>
</evidence>
<dbReference type="PANTHER" id="PTHR44688:SF16">
    <property type="entry name" value="DNA-BINDING TRANSCRIPTIONAL ACTIVATOR DEVR_DOSR"/>
    <property type="match status" value="1"/>
</dbReference>
<dbReference type="Gene3D" id="1.10.10.10">
    <property type="entry name" value="Winged helix-like DNA-binding domain superfamily/Winged helix DNA-binding domain"/>
    <property type="match status" value="1"/>
</dbReference>
<keyword evidence="4" id="KW-0812">Transmembrane</keyword>
<feature type="transmembrane region" description="Helical" evidence="4">
    <location>
        <begin position="213"/>
        <end position="233"/>
    </location>
</feature>
<dbReference type="Proteomes" id="UP000254000">
    <property type="component" value="Unassembled WGS sequence"/>
</dbReference>
<feature type="transmembrane region" description="Helical" evidence="4">
    <location>
        <begin position="115"/>
        <end position="136"/>
    </location>
</feature>
<organism evidence="6 7">
    <name type="scientific">Gordonibacter pamelaeae</name>
    <dbReference type="NCBI Taxonomy" id="471189"/>
    <lineage>
        <taxon>Bacteria</taxon>
        <taxon>Bacillati</taxon>
        <taxon>Actinomycetota</taxon>
        <taxon>Coriobacteriia</taxon>
        <taxon>Eggerthellales</taxon>
        <taxon>Eggerthellaceae</taxon>
        <taxon>Gordonibacter</taxon>
    </lineage>
</organism>
<dbReference type="PANTHER" id="PTHR44688">
    <property type="entry name" value="DNA-BINDING TRANSCRIPTIONAL ACTIVATOR DEVR_DOSR"/>
    <property type="match status" value="1"/>
</dbReference>
<dbReference type="GO" id="GO:0003677">
    <property type="term" value="F:DNA binding"/>
    <property type="evidence" value="ECO:0007669"/>
    <property type="project" value="UniProtKB-KW"/>
</dbReference>
<evidence type="ECO:0000256" key="1">
    <source>
        <dbReference type="ARBA" id="ARBA00023015"/>
    </source>
</evidence>
<evidence type="ECO:0000256" key="2">
    <source>
        <dbReference type="ARBA" id="ARBA00023125"/>
    </source>
</evidence>
<dbReference type="OrthoDB" id="9815744at2"/>
<dbReference type="PRINTS" id="PR00038">
    <property type="entry name" value="HTHLUXR"/>
</dbReference>
<dbReference type="PROSITE" id="PS50043">
    <property type="entry name" value="HTH_LUXR_2"/>
    <property type="match status" value="1"/>
</dbReference>
<dbReference type="GO" id="GO:0006355">
    <property type="term" value="P:regulation of DNA-templated transcription"/>
    <property type="evidence" value="ECO:0007669"/>
    <property type="project" value="InterPro"/>
</dbReference>
<keyword evidence="1" id="KW-0805">Transcription regulation</keyword>
<feature type="transmembrane region" description="Helical" evidence="4">
    <location>
        <begin position="245"/>
        <end position="265"/>
    </location>
</feature>
<dbReference type="Pfam" id="PF00196">
    <property type="entry name" value="GerE"/>
    <property type="match status" value="1"/>
</dbReference>
<proteinExistence type="predicted"/>
<dbReference type="InterPro" id="IPR000792">
    <property type="entry name" value="Tscrpt_reg_LuxR_C"/>
</dbReference>
<dbReference type="CDD" id="cd06170">
    <property type="entry name" value="LuxR_C_like"/>
    <property type="match status" value="1"/>
</dbReference>
<evidence type="ECO:0000313" key="7">
    <source>
        <dbReference type="Proteomes" id="UP000254000"/>
    </source>
</evidence>
<accession>A0A369M3X5</accession>
<name>A0A369M3X5_9ACTN</name>
<feature type="transmembrane region" description="Helical" evidence="4">
    <location>
        <begin position="148"/>
        <end position="166"/>
    </location>
</feature>
<keyword evidence="4" id="KW-1133">Transmembrane helix</keyword>
<keyword evidence="2" id="KW-0238">DNA-binding</keyword>
<feature type="transmembrane region" description="Helical" evidence="4">
    <location>
        <begin position="366"/>
        <end position="387"/>
    </location>
</feature>
<evidence type="ECO:0000256" key="4">
    <source>
        <dbReference type="SAM" id="Phobius"/>
    </source>
</evidence>
<feature type="transmembrane region" description="Helical" evidence="4">
    <location>
        <begin position="333"/>
        <end position="360"/>
    </location>
</feature>
<dbReference type="SMART" id="SM00421">
    <property type="entry name" value="HTH_LUXR"/>
    <property type="match status" value="1"/>
</dbReference>
<dbReference type="InterPro" id="IPR016032">
    <property type="entry name" value="Sig_transdc_resp-reg_C-effctor"/>
</dbReference>
<keyword evidence="7" id="KW-1185">Reference proteome</keyword>
<sequence>MEKSLNSHETPRQSVSPTMLLTMVGGMALFWACFFAMLMRNSFLDPGIDRLWYHLALRIAFFIGFGACCLTISRAPEGLPSPRARRAMTGFVAAFCLIAAVSSTAYAVLGTPLPLAFDLAAWGLSGAGLGCLLFSWMPAVSRLDERSVARCMALSTACGGFLYLVINLLPSYFSIVMLVVCPLVSLAVERVVGHEAGPDEGLRIPLAVSQEKAGLSWAFGVIYIVYGIVFGLGAGSITQLAGDPLLFAGIAGFALAGALAALAFMHRFAGRMRQIDVLRMVFPFLVVSLVSMALFTGPVYALSNLLLLAVYVFLVVVSMAFEVHTAHNRHAAPLYFVGMSQGVLGCGMAAGFALGLLPAAAGATNYAVLSGVALGLVVVLAAFITFAPSRRPADDDDAAEAPEQEHEQGRWKARCTVVAREAKLSARETEVFFLMAKGRGIEHIQNKLCISSHTVKSHTYNIYKKMGINSREELLDAIEAANPDDA</sequence>
<dbReference type="EMBL" id="PPTS01000002">
    <property type="protein sequence ID" value="RDB66443.1"/>
    <property type="molecule type" value="Genomic_DNA"/>
</dbReference>
<comment type="caution">
    <text evidence="6">The sequence shown here is derived from an EMBL/GenBank/DDBJ whole genome shotgun (WGS) entry which is preliminary data.</text>
</comment>
<dbReference type="InterPro" id="IPR036388">
    <property type="entry name" value="WH-like_DNA-bd_sf"/>
</dbReference>
<keyword evidence="3" id="KW-0804">Transcription</keyword>
<dbReference type="SUPFAM" id="SSF46894">
    <property type="entry name" value="C-terminal effector domain of the bipartite response regulators"/>
    <property type="match status" value="1"/>
</dbReference>
<gene>
    <name evidence="6" type="ORF">C1877_04505</name>
</gene>